<reference evidence="4" key="1">
    <citation type="journal article" date="2018" name="PLoS ONE">
        <title>Chinook salmon (Oncorhynchus tshawytscha) genome and transcriptome.</title>
        <authorList>
            <person name="Christensen K.A."/>
            <person name="Leong J.S."/>
            <person name="Sakhrani D."/>
            <person name="Biagi C.A."/>
            <person name="Minkley D.R."/>
            <person name="Withler R.E."/>
            <person name="Rondeau E.B."/>
            <person name="Koop B.F."/>
            <person name="Devlin R.H."/>
        </authorList>
    </citation>
    <scope>NUCLEOTIDE SEQUENCE [LARGE SCALE GENOMIC DNA]</scope>
</reference>
<accession>A0AAZ3R356</accession>
<dbReference type="SMART" id="SM01289">
    <property type="entry name" value="PYRIN"/>
    <property type="match status" value="1"/>
</dbReference>
<feature type="region of interest" description="Disordered" evidence="1">
    <location>
        <begin position="132"/>
        <end position="152"/>
    </location>
</feature>
<gene>
    <name evidence="3" type="primary">LOC121843866</name>
</gene>
<dbReference type="Proteomes" id="UP000694402">
    <property type="component" value="Unassembled WGS sequence"/>
</dbReference>
<organism evidence="3 4">
    <name type="scientific">Oncorhynchus tshawytscha</name>
    <name type="common">Chinook salmon</name>
    <name type="synonym">Salmo tshawytscha</name>
    <dbReference type="NCBI Taxonomy" id="74940"/>
    <lineage>
        <taxon>Eukaryota</taxon>
        <taxon>Metazoa</taxon>
        <taxon>Chordata</taxon>
        <taxon>Craniata</taxon>
        <taxon>Vertebrata</taxon>
        <taxon>Euteleostomi</taxon>
        <taxon>Actinopterygii</taxon>
        <taxon>Neopterygii</taxon>
        <taxon>Teleostei</taxon>
        <taxon>Protacanthopterygii</taxon>
        <taxon>Salmoniformes</taxon>
        <taxon>Salmonidae</taxon>
        <taxon>Salmoninae</taxon>
        <taxon>Oncorhynchus</taxon>
    </lineage>
</organism>
<dbReference type="Ensembl" id="ENSOTST00005126958.1">
    <property type="protein sequence ID" value="ENSOTSP00005136022.1"/>
    <property type="gene ID" value="ENSOTSG00005056853.1"/>
</dbReference>
<dbReference type="GeneID" id="121843866"/>
<name>A0AAZ3R356_ONCTS</name>
<proteinExistence type="predicted"/>
<reference evidence="3" key="3">
    <citation type="submission" date="2025-09" db="UniProtKB">
        <authorList>
            <consortium name="Ensembl"/>
        </authorList>
    </citation>
    <scope>IDENTIFICATION</scope>
</reference>
<dbReference type="GeneTree" id="ENSGT01140000282768"/>
<dbReference type="CDD" id="cd08321">
    <property type="entry name" value="Pyrin_ASC-like"/>
    <property type="match status" value="1"/>
</dbReference>
<sequence length="152" mass="17752">MAISVKERLLAVLDDLGSDELKRFKWHLTTENQLDGFLPIPKGQLETSNRLDIVDQMVQKYRENVAVKITLDILKKISRNDLAEKLNRDCPIGPSEEDGEKFQHEYKLEVKRKFLHVFNGYQSRAINNFSMRSTQSSTSQRVEVERSIRNMR</sequence>
<protein>
    <recommendedName>
        <fullName evidence="2">Pyrin domain-containing protein</fullName>
    </recommendedName>
</protein>
<feature type="domain" description="Pyrin" evidence="2">
    <location>
        <begin position="1"/>
        <end position="88"/>
    </location>
</feature>
<dbReference type="RefSeq" id="XP_042169667.1">
    <property type="nucleotide sequence ID" value="XM_042313733.1"/>
</dbReference>
<evidence type="ECO:0000256" key="1">
    <source>
        <dbReference type="SAM" id="MobiDB-lite"/>
    </source>
</evidence>
<evidence type="ECO:0000313" key="4">
    <source>
        <dbReference type="Proteomes" id="UP000694402"/>
    </source>
</evidence>
<evidence type="ECO:0000313" key="3">
    <source>
        <dbReference type="Ensembl" id="ENSOTSP00005136022.1"/>
    </source>
</evidence>
<dbReference type="InterPro" id="IPR004020">
    <property type="entry name" value="DAPIN"/>
</dbReference>
<feature type="compositionally biased region" description="Low complexity" evidence="1">
    <location>
        <begin position="132"/>
        <end position="141"/>
    </location>
</feature>
<feature type="compositionally biased region" description="Basic and acidic residues" evidence="1">
    <location>
        <begin position="142"/>
        <end position="152"/>
    </location>
</feature>
<dbReference type="KEGG" id="otw:121843866"/>
<reference evidence="3" key="2">
    <citation type="submission" date="2025-08" db="UniProtKB">
        <authorList>
            <consortium name="Ensembl"/>
        </authorList>
    </citation>
    <scope>IDENTIFICATION</scope>
</reference>
<dbReference type="PROSITE" id="PS50824">
    <property type="entry name" value="DAPIN"/>
    <property type="match status" value="1"/>
</dbReference>
<evidence type="ECO:0000259" key="2">
    <source>
        <dbReference type="PROSITE" id="PS50824"/>
    </source>
</evidence>
<dbReference type="AlphaFoldDB" id="A0AAZ3R356"/>
<keyword evidence="4" id="KW-1185">Reference proteome</keyword>
<dbReference type="Pfam" id="PF02758">
    <property type="entry name" value="PYRIN"/>
    <property type="match status" value="1"/>
</dbReference>